<evidence type="ECO:0000256" key="7">
    <source>
        <dbReference type="ARBA" id="ARBA00023018"/>
    </source>
</evidence>
<dbReference type="Proteomes" id="UP000611227">
    <property type="component" value="Unassembled WGS sequence"/>
</dbReference>
<feature type="non-terminal residue" evidence="14">
    <location>
        <position position="1"/>
    </location>
</feature>
<dbReference type="InterPro" id="IPR050310">
    <property type="entry name" value="VPS10-sortilin"/>
</dbReference>
<feature type="domain" description="VPS10" evidence="13">
    <location>
        <begin position="1"/>
        <end position="565"/>
    </location>
</feature>
<dbReference type="AlphaFoldDB" id="A0A852CPW4"/>
<protein>
    <submittedName>
        <fullName evidence="14">SORC2 protein</fullName>
    </submittedName>
</protein>
<dbReference type="EMBL" id="WBNM01040935">
    <property type="protein sequence ID" value="NXP81546.1"/>
    <property type="molecule type" value="Genomic_DNA"/>
</dbReference>
<keyword evidence="4" id="KW-0732">Signal</keyword>
<evidence type="ECO:0000256" key="9">
    <source>
        <dbReference type="ARBA" id="ARBA00023180"/>
    </source>
</evidence>
<evidence type="ECO:0000259" key="13">
    <source>
        <dbReference type="SMART" id="SM00602"/>
    </source>
</evidence>
<feature type="transmembrane region" description="Helical" evidence="12">
    <location>
        <begin position="858"/>
        <end position="877"/>
    </location>
</feature>
<keyword evidence="5" id="KW-0677">Repeat</keyword>
<evidence type="ECO:0000313" key="14">
    <source>
        <dbReference type="EMBL" id="NXP81546.1"/>
    </source>
</evidence>
<dbReference type="FunFam" id="3.30.60.270:FF:000003">
    <property type="entry name" value="Sortilin-related VPS10 domain containing receptor 2"/>
    <property type="match status" value="1"/>
</dbReference>
<name>A0A852CPW4_9PICI</name>
<keyword evidence="6 12" id="KW-1133">Transmembrane helix</keyword>
<dbReference type="FunFam" id="2.10.70.80:FF:000001">
    <property type="entry name" value="Sortilin-related VPS10 domain-containing receptor 1"/>
    <property type="match status" value="1"/>
</dbReference>
<dbReference type="Gene3D" id="2.130.10.10">
    <property type="entry name" value="YVTN repeat-like/Quinoprotein amine dehydrogenase"/>
    <property type="match status" value="1"/>
</dbReference>
<reference evidence="14" key="1">
    <citation type="submission" date="2019-09" db="EMBL/GenBank/DDBJ databases">
        <title>Bird 10,000 Genomes (B10K) Project - Family phase.</title>
        <authorList>
            <person name="Zhang G."/>
        </authorList>
    </citation>
    <scope>NUCLEOTIDE SEQUENCE</scope>
    <source>
        <strain evidence="14">B10K-DU-001-30</strain>
        <tissue evidence="14">Muscle</tissue>
    </source>
</reference>
<dbReference type="GO" id="GO:0097060">
    <property type="term" value="C:synaptic membrane"/>
    <property type="evidence" value="ECO:0007669"/>
    <property type="project" value="UniProtKB-SubCell"/>
</dbReference>
<keyword evidence="3 12" id="KW-0812">Transmembrane</keyword>
<gene>
    <name evidence="14" type="primary">Sorcs2</name>
    <name evidence="14" type="ORF">RAMSUL_R02751</name>
</gene>
<accession>A0A852CPW4</accession>
<evidence type="ECO:0000256" key="6">
    <source>
        <dbReference type="ARBA" id="ARBA00022989"/>
    </source>
</evidence>
<evidence type="ECO:0000256" key="10">
    <source>
        <dbReference type="ARBA" id="ARBA00034105"/>
    </source>
</evidence>
<sequence>QIILVSSSHNDRDQSLFISTDEGATFQKQPITFFVETLLFHPKEEDKVLAYTKEGKVYVSIDLGKKWSLLQERVSKDHIFWSVAGVDGDPDLVHMEIQEPSGGYRYITCQIQNCSEKTMTVQFAGGTDRDSLTVQDDYIFLQTTSANRTKYYVSYRRNGFVQMKLPKYALPKDLQIISTDENQVFVAVQEWYQTDTYNLYQSDPQGVYYSILLENVRSTKQPEENVLIDILEVRGVKGVFLANQKIDGKVTTLITYNKGRDWDFLNPPDIDMNGKPTNCKPPDCYLHLHLRWADNPYVSGTVHTKDTAPGLIMGAGNLGSQLVEYKEEMYITSDCGKTWRQVFEEEHHILYLDHGGVIVAIKDTSIPLKILKFSIDEGQTWSTHNFTSTSVFVDGLLSEPGDETLVMTVFGHISYRSDWELVKVDFRPSFPRECTDDDYESWELTNLQGDHCIMGQQRSFRKRKISSWCIKGRSFTSALTSRVCECAHSDFLCDYGFERSVPLKSESSKCFADFWYNPEAPPEDCVLGQAYTSSTGYRKVVSNVCEGGVDLQQNLAQHMCPLIAPRGLQISIREESLAVKPGEDITFIIRQEQVVVNIGLVTGSLIFLGFLSLLFARLLNEDQFAFGESGPNKLMDSRSVISCELCSAPLQALNLEVVPVIGRNQEVNLTAIVLPKNPNLTVFYWWIGNNLQPLLTLDSFLVTKFAETGDVRVTVQASCGSSMLQDSKVVHVFDHFHVLPLKFTKHLDTYNPDIPEWREDIGRVVTRLLAKETNTPEEALVTVVKPGLPTAADLHVLLPANQPKHRRSVTSDKRIEAIRQALNAHNISFFLRGGYWVLVTLADSDADAQRIGGGSGYWAIVVLFVICLVAVGAFILYKFKRQ</sequence>
<proteinExistence type="predicted"/>
<evidence type="ECO:0000256" key="4">
    <source>
        <dbReference type="ARBA" id="ARBA00022729"/>
    </source>
</evidence>
<dbReference type="InterPro" id="IPR015943">
    <property type="entry name" value="WD40/YVTN_repeat-like_dom_sf"/>
</dbReference>
<dbReference type="PANTHER" id="PTHR12106:SF9">
    <property type="entry name" value="VPS10 DOMAIN-CONTAINING RECEPTOR SORCS2"/>
    <property type="match status" value="1"/>
</dbReference>
<evidence type="ECO:0000313" key="15">
    <source>
        <dbReference type="Proteomes" id="UP000611227"/>
    </source>
</evidence>
<evidence type="ECO:0000256" key="3">
    <source>
        <dbReference type="ARBA" id="ARBA00022692"/>
    </source>
</evidence>
<dbReference type="SUPFAM" id="SSF110296">
    <property type="entry name" value="Oligoxyloglucan reducing end-specific cellobiohydrolase"/>
    <property type="match status" value="1"/>
</dbReference>
<organism evidence="14 15">
    <name type="scientific">Ramphastos sulfuratus</name>
    <dbReference type="NCBI Taxonomy" id="322582"/>
    <lineage>
        <taxon>Eukaryota</taxon>
        <taxon>Metazoa</taxon>
        <taxon>Chordata</taxon>
        <taxon>Craniata</taxon>
        <taxon>Vertebrata</taxon>
        <taxon>Euteleostomi</taxon>
        <taxon>Archelosauria</taxon>
        <taxon>Archosauria</taxon>
        <taxon>Dinosauria</taxon>
        <taxon>Saurischia</taxon>
        <taxon>Theropoda</taxon>
        <taxon>Coelurosauria</taxon>
        <taxon>Aves</taxon>
        <taxon>Neognathae</taxon>
        <taxon>Neoaves</taxon>
        <taxon>Telluraves</taxon>
        <taxon>Coraciimorphae</taxon>
        <taxon>Piciformes</taxon>
        <taxon>Ramphastidae</taxon>
        <taxon>Ramphastos</taxon>
    </lineage>
</organism>
<evidence type="ECO:0000256" key="2">
    <source>
        <dbReference type="ARBA" id="ARBA00022475"/>
    </source>
</evidence>
<evidence type="ECO:0000256" key="5">
    <source>
        <dbReference type="ARBA" id="ARBA00022737"/>
    </source>
</evidence>
<dbReference type="Pfam" id="PF15902">
    <property type="entry name" value="Sortilin-Vps10"/>
    <property type="match status" value="1"/>
</dbReference>
<dbReference type="Pfam" id="PF15901">
    <property type="entry name" value="Sortilin_C"/>
    <property type="match status" value="1"/>
</dbReference>
<keyword evidence="15" id="KW-1185">Reference proteome</keyword>
<keyword evidence="9" id="KW-0325">Glycoprotein</keyword>
<dbReference type="InterPro" id="IPR031777">
    <property type="entry name" value="Sortilin_C"/>
</dbReference>
<dbReference type="SMART" id="SM00602">
    <property type="entry name" value="VPS10"/>
    <property type="match status" value="1"/>
</dbReference>
<dbReference type="GO" id="GO:0014069">
    <property type="term" value="C:postsynaptic density"/>
    <property type="evidence" value="ECO:0007669"/>
    <property type="project" value="UniProtKB-SubCell"/>
</dbReference>
<evidence type="ECO:0000256" key="8">
    <source>
        <dbReference type="ARBA" id="ARBA00023136"/>
    </source>
</evidence>
<evidence type="ECO:0000256" key="12">
    <source>
        <dbReference type="SAM" id="Phobius"/>
    </source>
</evidence>
<evidence type="ECO:0000256" key="1">
    <source>
        <dbReference type="ARBA" id="ARBA00004251"/>
    </source>
</evidence>
<dbReference type="InterPro" id="IPR006581">
    <property type="entry name" value="VPS10"/>
</dbReference>
<comment type="subcellular location">
    <subcellularLocation>
        <location evidence="1">Cell membrane</location>
        <topology evidence="1">Single-pass type I membrane protein</topology>
    </subcellularLocation>
    <subcellularLocation>
        <location evidence="10">Postsynaptic density</location>
    </subcellularLocation>
    <subcellularLocation>
        <location evidence="11">Synaptic cell membrane</location>
    </subcellularLocation>
</comment>
<evidence type="ECO:0000256" key="11">
    <source>
        <dbReference type="ARBA" id="ARBA00034109"/>
    </source>
</evidence>
<feature type="transmembrane region" description="Helical" evidence="12">
    <location>
        <begin position="821"/>
        <end position="838"/>
    </location>
</feature>
<feature type="non-terminal residue" evidence="14">
    <location>
        <position position="882"/>
    </location>
</feature>
<keyword evidence="2" id="KW-1003">Cell membrane</keyword>
<dbReference type="PANTHER" id="PTHR12106">
    <property type="entry name" value="SORTILIN RELATED"/>
    <property type="match status" value="1"/>
</dbReference>
<dbReference type="InterPro" id="IPR031778">
    <property type="entry name" value="Sortilin_N"/>
</dbReference>
<dbReference type="Gene3D" id="3.30.60.270">
    <property type="match status" value="1"/>
</dbReference>
<keyword evidence="7" id="KW-0770">Synapse</keyword>
<comment type="caution">
    <text evidence="14">The sequence shown here is derived from an EMBL/GenBank/DDBJ whole genome shotgun (WGS) entry which is preliminary data.</text>
</comment>
<dbReference type="Gene3D" id="2.10.70.80">
    <property type="match status" value="1"/>
</dbReference>
<keyword evidence="8 12" id="KW-0472">Membrane</keyword>
<feature type="transmembrane region" description="Helical" evidence="12">
    <location>
        <begin position="594"/>
        <end position="616"/>
    </location>
</feature>